<protein>
    <submittedName>
        <fullName evidence="11">Putative cytochrome p450 protein</fullName>
    </submittedName>
</protein>
<keyword evidence="10" id="KW-0812">Transmembrane</keyword>
<dbReference type="GO" id="GO:0020037">
    <property type="term" value="F:heme binding"/>
    <property type="evidence" value="ECO:0007669"/>
    <property type="project" value="InterPro"/>
</dbReference>
<dbReference type="PANTHER" id="PTHR24305">
    <property type="entry name" value="CYTOCHROME P450"/>
    <property type="match status" value="1"/>
</dbReference>
<name>M7SSW8_EUTLA</name>
<evidence type="ECO:0000256" key="9">
    <source>
        <dbReference type="RuleBase" id="RU000461"/>
    </source>
</evidence>
<dbReference type="AlphaFoldDB" id="M7SSW8"/>
<keyword evidence="12" id="KW-1185">Reference proteome</keyword>
<keyword evidence="10" id="KW-0472">Membrane</keyword>
<feature type="binding site" description="axial binding residue" evidence="8">
    <location>
        <position position="399"/>
    </location>
    <ligand>
        <name>heme</name>
        <dbReference type="ChEBI" id="CHEBI:30413"/>
    </ligand>
    <ligandPart>
        <name>Fe</name>
        <dbReference type="ChEBI" id="CHEBI:18248"/>
    </ligandPart>
</feature>
<evidence type="ECO:0000256" key="8">
    <source>
        <dbReference type="PIRSR" id="PIRSR602401-1"/>
    </source>
</evidence>
<keyword evidence="6 8" id="KW-0408">Iron</keyword>
<evidence type="ECO:0000256" key="2">
    <source>
        <dbReference type="ARBA" id="ARBA00010617"/>
    </source>
</evidence>
<dbReference type="InterPro" id="IPR002401">
    <property type="entry name" value="Cyt_P450_E_grp-I"/>
</dbReference>
<dbReference type="EMBL" id="KB706050">
    <property type="protein sequence ID" value="EMR69599.1"/>
    <property type="molecule type" value="Genomic_DNA"/>
</dbReference>
<evidence type="ECO:0000313" key="11">
    <source>
        <dbReference type="EMBL" id="EMR69599.1"/>
    </source>
</evidence>
<dbReference type="Gene3D" id="1.10.630.10">
    <property type="entry name" value="Cytochrome P450"/>
    <property type="match status" value="1"/>
</dbReference>
<comment type="similarity">
    <text evidence="2 9">Belongs to the cytochrome P450 family.</text>
</comment>
<comment type="cofactor">
    <cofactor evidence="1 8">
        <name>heme</name>
        <dbReference type="ChEBI" id="CHEBI:30413"/>
    </cofactor>
</comment>
<dbReference type="InterPro" id="IPR001128">
    <property type="entry name" value="Cyt_P450"/>
</dbReference>
<keyword evidence="4 8" id="KW-0479">Metal-binding</keyword>
<evidence type="ECO:0000256" key="3">
    <source>
        <dbReference type="ARBA" id="ARBA00022617"/>
    </source>
</evidence>
<dbReference type="GO" id="GO:0016705">
    <property type="term" value="F:oxidoreductase activity, acting on paired donors, with incorporation or reduction of molecular oxygen"/>
    <property type="evidence" value="ECO:0007669"/>
    <property type="project" value="InterPro"/>
</dbReference>
<dbReference type="InterPro" id="IPR017972">
    <property type="entry name" value="Cyt_P450_CS"/>
</dbReference>
<evidence type="ECO:0000256" key="7">
    <source>
        <dbReference type="ARBA" id="ARBA00023033"/>
    </source>
</evidence>
<keyword evidence="10" id="KW-1133">Transmembrane helix</keyword>
<dbReference type="KEGG" id="ela:UCREL1_3381"/>
<reference evidence="12" key="1">
    <citation type="journal article" date="2013" name="Genome Announc.">
        <title>Draft genome sequence of the grapevine dieback fungus Eutypa lata UCR-EL1.</title>
        <authorList>
            <person name="Blanco-Ulate B."/>
            <person name="Rolshausen P.E."/>
            <person name="Cantu D."/>
        </authorList>
    </citation>
    <scope>NUCLEOTIDE SEQUENCE [LARGE SCALE GENOMIC DNA]</scope>
    <source>
        <strain evidence="12">UCR-EL1</strain>
    </source>
</reference>
<proteinExistence type="inferred from homology"/>
<dbReference type="PRINTS" id="PR00463">
    <property type="entry name" value="EP450I"/>
</dbReference>
<dbReference type="PROSITE" id="PS00086">
    <property type="entry name" value="CYTOCHROME_P450"/>
    <property type="match status" value="1"/>
</dbReference>
<feature type="transmembrane region" description="Helical" evidence="10">
    <location>
        <begin position="26"/>
        <end position="47"/>
    </location>
</feature>
<evidence type="ECO:0000256" key="6">
    <source>
        <dbReference type="ARBA" id="ARBA00023004"/>
    </source>
</evidence>
<evidence type="ECO:0000256" key="4">
    <source>
        <dbReference type="ARBA" id="ARBA00022723"/>
    </source>
</evidence>
<dbReference type="Proteomes" id="UP000012174">
    <property type="component" value="Unassembled WGS sequence"/>
</dbReference>
<keyword evidence="7 9" id="KW-0503">Monooxygenase</keyword>
<keyword evidence="5 9" id="KW-0560">Oxidoreductase</keyword>
<dbReference type="PANTHER" id="PTHR24305:SF230">
    <property type="entry name" value="P450, PUTATIVE (EUROFUNG)-RELATED"/>
    <property type="match status" value="1"/>
</dbReference>
<evidence type="ECO:0000256" key="1">
    <source>
        <dbReference type="ARBA" id="ARBA00001971"/>
    </source>
</evidence>
<dbReference type="HOGENOM" id="CLU_001570_14_11_1"/>
<keyword evidence="3 8" id="KW-0349">Heme</keyword>
<dbReference type="PRINTS" id="PR00385">
    <property type="entry name" value="P450"/>
</dbReference>
<dbReference type="OrthoDB" id="1470350at2759"/>
<dbReference type="InterPro" id="IPR050121">
    <property type="entry name" value="Cytochrome_P450_monoxygenase"/>
</dbReference>
<organism evidence="11 12">
    <name type="scientific">Eutypa lata (strain UCR-EL1)</name>
    <name type="common">Grapevine dieback disease fungus</name>
    <name type="synonym">Eutypa armeniacae</name>
    <dbReference type="NCBI Taxonomy" id="1287681"/>
    <lineage>
        <taxon>Eukaryota</taxon>
        <taxon>Fungi</taxon>
        <taxon>Dikarya</taxon>
        <taxon>Ascomycota</taxon>
        <taxon>Pezizomycotina</taxon>
        <taxon>Sordariomycetes</taxon>
        <taxon>Xylariomycetidae</taxon>
        <taxon>Xylariales</taxon>
        <taxon>Diatrypaceae</taxon>
        <taxon>Eutypa</taxon>
    </lineage>
</organism>
<sequence length="456" mass="51991">MTEYRDQFLEAFVGAKLFNMDNLANVGVMITATAMSYCIASAIYNVFFHPLRSFPGPVLFRSTALLKAYHNIRGDMGYRVKELHEKYGPVVRISPNEQKWEGFCAFKGLSSHRSIVTAHREEHSLLRRQLSHGFAERSMQAQEPFIRGYVDLLILQLHEHAKGGAEALDLKQWVSWTTFDIVGNLAFGSDFGSLETAEDDPWVRMVAENIRTVAVMQSISALGFGDMVSWVNKMGLIPSHAEHEKRTRQKMVKRMQMDAERPDLIEGLSLESVQSNASALIVAGSETTATLLSGAIFLLTSNPDKLQKLQEEVRSAFNNEDEITLISVQRLSYMLACLDEALRCYPPTVVAVWQWAINRDPTLWTDPDEFVPERFMGDPKFANDNFQSLQPFSLGPRNCLGRNLAYSEMRLILARIVYNFDMKLSETSKDWLRTQKAYFVWHKPRLNVHLFPVSRH</sequence>
<dbReference type="Pfam" id="PF00067">
    <property type="entry name" value="p450"/>
    <property type="match status" value="1"/>
</dbReference>
<dbReference type="OMA" id="VAVWHWA"/>
<dbReference type="SUPFAM" id="SSF48264">
    <property type="entry name" value="Cytochrome P450"/>
    <property type="match status" value="1"/>
</dbReference>
<dbReference type="STRING" id="1287681.M7SSW8"/>
<dbReference type="eggNOG" id="KOG0158">
    <property type="taxonomic scope" value="Eukaryota"/>
</dbReference>
<dbReference type="GO" id="GO:0005506">
    <property type="term" value="F:iron ion binding"/>
    <property type="evidence" value="ECO:0007669"/>
    <property type="project" value="InterPro"/>
</dbReference>
<dbReference type="InterPro" id="IPR036396">
    <property type="entry name" value="Cyt_P450_sf"/>
</dbReference>
<evidence type="ECO:0000256" key="5">
    <source>
        <dbReference type="ARBA" id="ARBA00023002"/>
    </source>
</evidence>
<dbReference type="CDD" id="cd11058">
    <property type="entry name" value="CYP60B-like"/>
    <property type="match status" value="1"/>
</dbReference>
<dbReference type="GO" id="GO:0004497">
    <property type="term" value="F:monooxygenase activity"/>
    <property type="evidence" value="ECO:0007669"/>
    <property type="project" value="UniProtKB-KW"/>
</dbReference>
<accession>M7SSW8</accession>
<evidence type="ECO:0000313" key="12">
    <source>
        <dbReference type="Proteomes" id="UP000012174"/>
    </source>
</evidence>
<evidence type="ECO:0000256" key="10">
    <source>
        <dbReference type="SAM" id="Phobius"/>
    </source>
</evidence>
<gene>
    <name evidence="11" type="ORF">UCREL1_3381</name>
</gene>